<gene>
    <name evidence="2" type="ORF">LARSCL_LOCUS20058</name>
</gene>
<keyword evidence="1" id="KW-0732">Signal</keyword>
<proteinExistence type="predicted"/>
<reference evidence="2 3" key="1">
    <citation type="submission" date="2024-04" db="EMBL/GenBank/DDBJ databases">
        <authorList>
            <person name="Rising A."/>
            <person name="Reimegard J."/>
            <person name="Sonavane S."/>
            <person name="Akerstrom W."/>
            <person name="Nylinder S."/>
            <person name="Hedman E."/>
            <person name="Kallberg Y."/>
        </authorList>
    </citation>
    <scope>NUCLEOTIDE SEQUENCE [LARGE SCALE GENOMIC DNA]</scope>
</reference>
<accession>A0AAV2BL90</accession>
<evidence type="ECO:0000313" key="2">
    <source>
        <dbReference type="EMBL" id="CAL1297031.1"/>
    </source>
</evidence>
<dbReference type="EMBL" id="CAXIEN010000410">
    <property type="protein sequence ID" value="CAL1297031.1"/>
    <property type="molecule type" value="Genomic_DNA"/>
</dbReference>
<sequence>MKMLLYICLVLGVWRGVTGKHVVCSKPTHQVCNTIGDATFPKTEADFDQICNELIKHLDCLEDYSNKCVFNGDLQLLSGMRDVVEDACRNDSSLHLQCSRLKWCESPLYPGIDADLMLETSYSKWLEELAPVQAKTVLRCQ</sequence>
<keyword evidence="3" id="KW-1185">Reference proteome</keyword>
<dbReference type="Proteomes" id="UP001497382">
    <property type="component" value="Unassembled WGS sequence"/>
</dbReference>
<dbReference type="AlphaFoldDB" id="A0AAV2BL90"/>
<comment type="caution">
    <text evidence="2">The sequence shown here is derived from an EMBL/GenBank/DDBJ whole genome shotgun (WGS) entry which is preliminary data.</text>
</comment>
<evidence type="ECO:0000313" key="3">
    <source>
        <dbReference type="Proteomes" id="UP001497382"/>
    </source>
</evidence>
<organism evidence="2 3">
    <name type="scientific">Larinioides sclopetarius</name>
    <dbReference type="NCBI Taxonomy" id="280406"/>
    <lineage>
        <taxon>Eukaryota</taxon>
        <taxon>Metazoa</taxon>
        <taxon>Ecdysozoa</taxon>
        <taxon>Arthropoda</taxon>
        <taxon>Chelicerata</taxon>
        <taxon>Arachnida</taxon>
        <taxon>Araneae</taxon>
        <taxon>Araneomorphae</taxon>
        <taxon>Entelegynae</taxon>
        <taxon>Araneoidea</taxon>
        <taxon>Araneidae</taxon>
        <taxon>Larinioides</taxon>
    </lineage>
</organism>
<feature type="signal peptide" evidence="1">
    <location>
        <begin position="1"/>
        <end position="19"/>
    </location>
</feature>
<feature type="chain" id="PRO_5043819334" evidence="1">
    <location>
        <begin position="20"/>
        <end position="141"/>
    </location>
</feature>
<evidence type="ECO:0000256" key="1">
    <source>
        <dbReference type="SAM" id="SignalP"/>
    </source>
</evidence>
<protein>
    <submittedName>
        <fullName evidence="2">Uncharacterized protein</fullName>
    </submittedName>
</protein>
<name>A0AAV2BL90_9ARAC</name>